<dbReference type="PANTHER" id="PTHR39428">
    <property type="entry name" value="F420H(2)-DEPENDENT QUINONE REDUCTASE RV1261C"/>
    <property type="match status" value="1"/>
</dbReference>
<reference evidence="3 4" key="1">
    <citation type="submission" date="2024-10" db="EMBL/GenBank/DDBJ databases">
        <title>The Natural Products Discovery Center: Release of the First 8490 Sequenced Strains for Exploring Actinobacteria Biosynthetic Diversity.</title>
        <authorList>
            <person name="Kalkreuter E."/>
            <person name="Kautsar S.A."/>
            <person name="Yang D."/>
            <person name="Bader C.D."/>
            <person name="Teijaro C.N."/>
            <person name="Fluegel L."/>
            <person name="Davis C.M."/>
            <person name="Simpson J.R."/>
            <person name="Lauterbach L."/>
            <person name="Steele A.D."/>
            <person name="Gui C."/>
            <person name="Meng S."/>
            <person name="Li G."/>
            <person name="Viehrig K."/>
            <person name="Ye F."/>
            <person name="Su P."/>
            <person name="Kiefer A.F."/>
            <person name="Nichols A."/>
            <person name="Cepeda A.J."/>
            <person name="Yan W."/>
            <person name="Fan B."/>
            <person name="Jiang Y."/>
            <person name="Adhikari A."/>
            <person name="Zheng C.-J."/>
            <person name="Schuster L."/>
            <person name="Cowan T.M."/>
            <person name="Smanski M.J."/>
            <person name="Chevrette M.G."/>
            <person name="De Carvalho L.P.S."/>
            <person name="Shen B."/>
        </authorList>
    </citation>
    <scope>NUCLEOTIDE SEQUENCE [LARGE SCALE GENOMIC DNA]</scope>
    <source>
        <strain evidence="3 4">NPDC004045</strain>
    </source>
</reference>
<dbReference type="InterPro" id="IPR012349">
    <property type="entry name" value="Split_barrel_FMN-bd"/>
</dbReference>
<name>A0ABW6PU07_9NOCA</name>
<dbReference type="Pfam" id="PF04075">
    <property type="entry name" value="F420H2_quin_red"/>
    <property type="match status" value="1"/>
</dbReference>
<sequence length="151" mass="16909">MTVTTTETTRTGGFSRWMQHRMNARMNRKIRAGKGTFLGMDVLILHTVGRRTGQPRVTPVTWFPDGEDAWLLVASGGGAGDPDWHRNLMAGPDHATIELPGTGEIPVFPTVLDGDERAEAWDRIVAAQPRYGRYQDRSGRHYPVVRLTRRA</sequence>
<evidence type="ECO:0000313" key="3">
    <source>
        <dbReference type="EMBL" id="MFF0545913.1"/>
    </source>
</evidence>
<comment type="similarity">
    <text evidence="1">Belongs to the F420H(2)-dependent quinone reductase family.</text>
</comment>
<evidence type="ECO:0000256" key="1">
    <source>
        <dbReference type="ARBA" id="ARBA00008710"/>
    </source>
</evidence>
<dbReference type="RefSeq" id="WP_387702356.1">
    <property type="nucleotide sequence ID" value="NZ_JBIAMX010000017.1"/>
</dbReference>
<protein>
    <submittedName>
        <fullName evidence="3">Nitroreductase family deazaflavin-dependent oxidoreductase</fullName>
    </submittedName>
</protein>
<dbReference type="InterPro" id="IPR004378">
    <property type="entry name" value="F420H2_quin_Rdtase"/>
</dbReference>
<dbReference type="PANTHER" id="PTHR39428:SF3">
    <property type="entry name" value="DEAZAFLAVIN-DEPENDENT NITROREDUCTASE"/>
    <property type="match status" value="1"/>
</dbReference>
<accession>A0ABW6PU07</accession>
<dbReference type="EMBL" id="JBIAMX010000017">
    <property type="protein sequence ID" value="MFF0545913.1"/>
    <property type="molecule type" value="Genomic_DNA"/>
</dbReference>
<gene>
    <name evidence="3" type="ORF">ACFYTF_24035</name>
</gene>
<dbReference type="Proteomes" id="UP001601444">
    <property type="component" value="Unassembled WGS sequence"/>
</dbReference>
<dbReference type="Gene3D" id="2.30.110.10">
    <property type="entry name" value="Electron Transport, Fmn-binding Protein, Chain A"/>
    <property type="match status" value="1"/>
</dbReference>
<evidence type="ECO:0000256" key="2">
    <source>
        <dbReference type="ARBA" id="ARBA00049106"/>
    </source>
</evidence>
<organism evidence="3 4">
    <name type="scientific">Nocardia thailandica</name>
    <dbReference type="NCBI Taxonomy" id="257275"/>
    <lineage>
        <taxon>Bacteria</taxon>
        <taxon>Bacillati</taxon>
        <taxon>Actinomycetota</taxon>
        <taxon>Actinomycetes</taxon>
        <taxon>Mycobacteriales</taxon>
        <taxon>Nocardiaceae</taxon>
        <taxon>Nocardia</taxon>
    </lineage>
</organism>
<proteinExistence type="inferred from homology"/>
<evidence type="ECO:0000313" key="4">
    <source>
        <dbReference type="Proteomes" id="UP001601444"/>
    </source>
</evidence>
<keyword evidence="4" id="KW-1185">Reference proteome</keyword>
<comment type="catalytic activity">
    <reaction evidence="2">
        <text>oxidized coenzyme F420-(gamma-L-Glu)(n) + a quinol + H(+) = reduced coenzyme F420-(gamma-L-Glu)(n) + a quinone</text>
        <dbReference type="Rhea" id="RHEA:39663"/>
        <dbReference type="Rhea" id="RHEA-COMP:12939"/>
        <dbReference type="Rhea" id="RHEA-COMP:14378"/>
        <dbReference type="ChEBI" id="CHEBI:15378"/>
        <dbReference type="ChEBI" id="CHEBI:24646"/>
        <dbReference type="ChEBI" id="CHEBI:132124"/>
        <dbReference type="ChEBI" id="CHEBI:133980"/>
        <dbReference type="ChEBI" id="CHEBI:139511"/>
    </reaction>
</comment>
<dbReference type="SUPFAM" id="SSF50475">
    <property type="entry name" value="FMN-binding split barrel"/>
    <property type="match status" value="1"/>
</dbReference>
<comment type="caution">
    <text evidence="3">The sequence shown here is derived from an EMBL/GenBank/DDBJ whole genome shotgun (WGS) entry which is preliminary data.</text>
</comment>
<dbReference type="NCBIfam" id="TIGR00026">
    <property type="entry name" value="hi_GC_TIGR00026"/>
    <property type="match status" value="1"/>
</dbReference>